<dbReference type="AlphaFoldDB" id="A0A9D7JZK6"/>
<proteinExistence type="predicted"/>
<gene>
    <name evidence="1" type="ORF">IPL58_00555</name>
</gene>
<dbReference type="Gene3D" id="1.20.120.330">
    <property type="entry name" value="Nucleotidyltransferases domain 2"/>
    <property type="match status" value="1"/>
</dbReference>
<dbReference type="SUPFAM" id="SSF81593">
    <property type="entry name" value="Nucleotidyltransferase substrate binding subunit/domain"/>
    <property type="match status" value="1"/>
</dbReference>
<comment type="caution">
    <text evidence="1">The sequence shown here is derived from an EMBL/GenBank/DDBJ whole genome shotgun (WGS) entry which is preliminary data.</text>
</comment>
<reference evidence="1" key="1">
    <citation type="submission" date="2020-10" db="EMBL/GenBank/DDBJ databases">
        <title>Connecting structure to function with the recovery of over 1000 high-quality activated sludge metagenome-assembled genomes encoding full-length rRNA genes using long-read sequencing.</title>
        <authorList>
            <person name="Singleton C.M."/>
            <person name="Petriglieri F."/>
            <person name="Kristensen J.M."/>
            <person name="Kirkegaard R.H."/>
            <person name="Michaelsen T.Y."/>
            <person name="Andersen M.H."/>
            <person name="Karst S.M."/>
            <person name="Dueholm M.S."/>
            <person name="Nielsen P.H."/>
            <person name="Albertsen M."/>
        </authorList>
    </citation>
    <scope>NUCLEOTIDE SEQUENCE</scope>
    <source>
        <strain evidence="1">Hirt_18-Q3-R61-65_BATAC.395</strain>
    </source>
</reference>
<name>A0A9D7JZK6_9PROT</name>
<sequence length="147" mass="16527">MTEKLDLTSLRGAIAALGDGISVVSDSDWFYAQNDAVQRTLIAGVIQNFEMVYEVSVKAIRRQIEHEAASPAETDQDNFRDVLRTAAEKGLIADVEAWFRYRKMRNITAHTYDQEKAQFVYNGTLEFLGDARALLNRLELRNASPAA</sequence>
<organism evidence="1 2">
    <name type="scientific">Candidatus Proximibacter danicus</name>
    <dbReference type="NCBI Taxonomy" id="2954365"/>
    <lineage>
        <taxon>Bacteria</taxon>
        <taxon>Pseudomonadati</taxon>
        <taxon>Pseudomonadota</taxon>
        <taxon>Betaproteobacteria</taxon>
        <taxon>Candidatus Proximibacter</taxon>
    </lineage>
</organism>
<protein>
    <submittedName>
        <fullName evidence="1">Nucleotidyltransferase substrate binding protein</fullName>
    </submittedName>
</protein>
<dbReference type="NCBIfam" id="TIGR01987">
    <property type="entry name" value="HI0074"/>
    <property type="match status" value="1"/>
</dbReference>
<dbReference type="EMBL" id="JADJUC010000001">
    <property type="protein sequence ID" value="MBK8522743.1"/>
    <property type="molecule type" value="Genomic_DNA"/>
</dbReference>
<dbReference type="Pfam" id="PF08780">
    <property type="entry name" value="NTase_sub_bind"/>
    <property type="match status" value="1"/>
</dbReference>
<accession>A0A9D7JZK6</accession>
<evidence type="ECO:0000313" key="1">
    <source>
        <dbReference type="EMBL" id="MBK8522743.1"/>
    </source>
</evidence>
<evidence type="ECO:0000313" key="2">
    <source>
        <dbReference type="Proteomes" id="UP000886689"/>
    </source>
</evidence>
<dbReference type="InterPro" id="IPR010235">
    <property type="entry name" value="HepT"/>
</dbReference>
<dbReference type="Proteomes" id="UP000886689">
    <property type="component" value="Unassembled WGS sequence"/>
</dbReference>